<keyword evidence="3" id="KW-0408">Iron</keyword>
<evidence type="ECO:0000259" key="5">
    <source>
        <dbReference type="PROSITE" id="PS51918"/>
    </source>
</evidence>
<organism evidence="6 7">
    <name type="scientific">Peptoniphilus grossensis</name>
    <dbReference type="NCBI Taxonomy" id="1465756"/>
    <lineage>
        <taxon>Bacteria</taxon>
        <taxon>Bacillati</taxon>
        <taxon>Bacillota</taxon>
        <taxon>Tissierellia</taxon>
        <taxon>Tissierellales</taxon>
        <taxon>Peptoniphilaceae</taxon>
        <taxon>Peptoniphilus</taxon>
    </lineage>
</organism>
<dbReference type="CDD" id="cd01335">
    <property type="entry name" value="Radical_SAM"/>
    <property type="match status" value="1"/>
</dbReference>
<evidence type="ECO:0000313" key="7">
    <source>
        <dbReference type="Proteomes" id="UP001328425"/>
    </source>
</evidence>
<keyword evidence="2" id="KW-0479">Metal-binding</keyword>
<keyword evidence="4" id="KW-0411">Iron-sulfur</keyword>
<dbReference type="SMART" id="SM00729">
    <property type="entry name" value="Elp3"/>
    <property type="match status" value="1"/>
</dbReference>
<dbReference type="InterPro" id="IPR024021">
    <property type="entry name" value="FeFe-hyd_HydE_rSAM"/>
</dbReference>
<dbReference type="NCBIfam" id="TIGR03956">
    <property type="entry name" value="rSAM_HydE"/>
    <property type="match status" value="1"/>
</dbReference>
<comment type="caution">
    <text evidence="6">The sequence shown here is derived from an EMBL/GenBank/DDBJ whole genome shotgun (WGS) entry which is preliminary data.</text>
</comment>
<evidence type="ECO:0000256" key="2">
    <source>
        <dbReference type="ARBA" id="ARBA00022723"/>
    </source>
</evidence>
<dbReference type="PROSITE" id="PS51918">
    <property type="entry name" value="RADICAL_SAM"/>
    <property type="match status" value="1"/>
</dbReference>
<dbReference type="Gene3D" id="3.20.20.70">
    <property type="entry name" value="Aldolase class I"/>
    <property type="match status" value="1"/>
</dbReference>
<evidence type="ECO:0000313" key="6">
    <source>
        <dbReference type="EMBL" id="MEF3317765.1"/>
    </source>
</evidence>
<dbReference type="PANTHER" id="PTHR43726:SF1">
    <property type="entry name" value="BIOTIN SYNTHASE"/>
    <property type="match status" value="1"/>
</dbReference>
<dbReference type="RefSeq" id="WP_288166453.1">
    <property type="nucleotide sequence ID" value="NZ_JARBCY010000024.1"/>
</dbReference>
<evidence type="ECO:0000256" key="3">
    <source>
        <dbReference type="ARBA" id="ARBA00023004"/>
    </source>
</evidence>
<accession>A0ABU7X9U6</accession>
<sequence>MKTLKICEKFYNTKEISFEDFSHLMNLDKVEAEDLYAFARDLAVKNFGREIYIRGLIEISTYCKNNCYYCGLRLANKNTKRLRLSKEEILDLASHSVDLGIKTIVMQGGEDDFYSLDYLKEIIYHIKEKFPDVAITLSLGERDFQDFEALKNMGADRYLLRHETYSKSHYQRLHPSSMKFENRIDSILKLKDLGFQTGCGMMVGSPYQRLENLYEDLKFILKLRPQMVGIGPFIPQHDTPFRDFEGGKLEDVLKILSIVRIADEKLLLPSTTALGSIDEFGREKGILAGANVLMPNVGAEKLRKNYKLYDNKIGTEVQNSDDFMGLEKKLEKIGYKISKSRGDYK</sequence>
<dbReference type="Pfam" id="PF04055">
    <property type="entry name" value="Radical_SAM"/>
    <property type="match status" value="1"/>
</dbReference>
<evidence type="ECO:0000256" key="1">
    <source>
        <dbReference type="ARBA" id="ARBA00022691"/>
    </source>
</evidence>
<dbReference type="SFLD" id="SFLDG01280">
    <property type="entry name" value="HydE/PylB-like"/>
    <property type="match status" value="1"/>
</dbReference>
<dbReference type="PANTHER" id="PTHR43726">
    <property type="entry name" value="3-METHYLORNITHINE SYNTHASE"/>
    <property type="match status" value="1"/>
</dbReference>
<feature type="domain" description="Radical SAM core" evidence="5">
    <location>
        <begin position="49"/>
        <end position="265"/>
    </location>
</feature>
<evidence type="ECO:0000256" key="4">
    <source>
        <dbReference type="ARBA" id="ARBA00023014"/>
    </source>
</evidence>
<dbReference type="SUPFAM" id="SSF102114">
    <property type="entry name" value="Radical SAM enzymes"/>
    <property type="match status" value="1"/>
</dbReference>
<keyword evidence="1" id="KW-0949">S-adenosyl-L-methionine</keyword>
<dbReference type="InterPro" id="IPR006638">
    <property type="entry name" value="Elp3/MiaA/NifB-like_rSAM"/>
</dbReference>
<dbReference type="PIRSF" id="PIRSF004762">
    <property type="entry name" value="CHP00423"/>
    <property type="match status" value="1"/>
</dbReference>
<dbReference type="SFLD" id="SFLDF00348">
    <property type="entry name" value="FeFe_hydrogenase_maturase_(Hyd"/>
    <property type="match status" value="1"/>
</dbReference>
<dbReference type="InterPro" id="IPR013785">
    <property type="entry name" value="Aldolase_TIM"/>
</dbReference>
<reference evidence="6 7" key="1">
    <citation type="submission" date="2022-11" db="EMBL/GenBank/DDBJ databases">
        <title>The First Case of Preauricular Fistular Abscess Caused by Peptoniphilus grossensis.</title>
        <authorList>
            <person name="Byun J.-H."/>
        </authorList>
    </citation>
    <scope>NUCLEOTIDE SEQUENCE [LARGE SCALE GENOMIC DNA]</scope>
    <source>
        <strain evidence="6 7">GYB008</strain>
    </source>
</reference>
<keyword evidence="7" id="KW-1185">Reference proteome</keyword>
<proteinExistence type="predicted"/>
<dbReference type="InterPro" id="IPR034422">
    <property type="entry name" value="HydE/PylB-like"/>
</dbReference>
<name>A0ABU7X9U6_9FIRM</name>
<dbReference type="InterPro" id="IPR058240">
    <property type="entry name" value="rSAM_sf"/>
</dbReference>
<gene>
    <name evidence="6" type="primary">hydE</name>
    <name evidence="6" type="ORF">PV361_03505</name>
</gene>
<dbReference type="EMBL" id="JARBCY010000024">
    <property type="protein sequence ID" value="MEF3317765.1"/>
    <property type="molecule type" value="Genomic_DNA"/>
</dbReference>
<dbReference type="SFLD" id="SFLDS00029">
    <property type="entry name" value="Radical_SAM"/>
    <property type="match status" value="1"/>
</dbReference>
<dbReference type="Proteomes" id="UP001328425">
    <property type="component" value="Unassembled WGS sequence"/>
</dbReference>
<dbReference type="SFLD" id="SFLDG01060">
    <property type="entry name" value="BATS_domain_containing"/>
    <property type="match status" value="1"/>
</dbReference>
<protein>
    <submittedName>
        <fullName evidence="6">[FeFe] hydrogenase H-cluster radical SAM maturase HydE</fullName>
    </submittedName>
</protein>
<dbReference type="InterPro" id="IPR007197">
    <property type="entry name" value="rSAM"/>
</dbReference>
<dbReference type="SFLD" id="SFLDG01082">
    <property type="entry name" value="B12-binding_domain_containing"/>
    <property type="match status" value="1"/>
</dbReference>